<dbReference type="AlphaFoldDB" id="A0AA48HNR5"/>
<proteinExistence type="predicted"/>
<dbReference type="CDD" id="cd13553">
    <property type="entry name" value="PBP2_NrtA_CpmA_like"/>
    <property type="match status" value="1"/>
</dbReference>
<reference evidence="6" key="1">
    <citation type="submission" date="2023-01" db="EMBL/GenBank/DDBJ databases">
        <title>Complete genome sequence of Planctobacterium marinum strain Dej080120_11.</title>
        <authorList>
            <person name="Ueki S."/>
            <person name="Maruyama F."/>
        </authorList>
    </citation>
    <scope>NUCLEOTIDE SEQUENCE</scope>
    <source>
        <strain evidence="6">Dej080120_11</strain>
    </source>
</reference>
<dbReference type="GO" id="GO:0012505">
    <property type="term" value="C:endomembrane system"/>
    <property type="evidence" value="ECO:0007669"/>
    <property type="project" value="UniProtKB-SubCell"/>
</dbReference>
<evidence type="ECO:0000256" key="1">
    <source>
        <dbReference type="ARBA" id="ARBA00004308"/>
    </source>
</evidence>
<evidence type="ECO:0000256" key="2">
    <source>
        <dbReference type="ARBA" id="ARBA00022448"/>
    </source>
</evidence>
<dbReference type="RefSeq" id="WP_338294668.1">
    <property type="nucleotide sequence ID" value="NZ_AP027272.1"/>
</dbReference>
<comment type="subcellular location">
    <subcellularLocation>
        <location evidence="1">Endomembrane system</location>
    </subcellularLocation>
</comment>
<dbReference type="PANTHER" id="PTHR30024:SF43">
    <property type="entry name" value="BLL4572 PROTEIN"/>
    <property type="match status" value="1"/>
</dbReference>
<dbReference type="Proteomes" id="UP001333710">
    <property type="component" value="Chromosome"/>
</dbReference>
<dbReference type="Pfam" id="PF13379">
    <property type="entry name" value="NMT1_2"/>
    <property type="match status" value="1"/>
</dbReference>
<evidence type="ECO:0000313" key="7">
    <source>
        <dbReference type="Proteomes" id="UP001333710"/>
    </source>
</evidence>
<name>A0AA48HNR5_9ALTE</name>
<sequence>MAQQEKTMAQQNKTELTIGFMPLSDCAPLVVAQKLGLFEQQGLAVKLERQNSWATLRDKLLAGYLDMAQMLAPMPLAMHLGLGNVAEKMSVPMILSYNGNGITLSTQLFSEVLTANSALAQTVLAEPMSASLLKPIVEQRKSAGLNKLSFATVFPYSCHYYQLAAWLYQGGISLEDVDIRIIPPSGMVQAMGNNEIDGFCVGSPWNAVAVRAGIGVTVIASREIWHNTPEKVLGVTNNWQLQHPQTLLAVTRALGQACQWLTGGPNRFEAARWLSEAGYVGAELENIAPALLDSCLTQQGSAPREVQGHTIFHQSQQHNQADREQGIWLLQQMQRCSHLDASIDLQQVVSQVY</sequence>
<evidence type="ECO:0000256" key="4">
    <source>
        <dbReference type="ARBA" id="ARBA00022519"/>
    </source>
</evidence>
<evidence type="ECO:0000313" key="6">
    <source>
        <dbReference type="EMBL" id="BDX08604.1"/>
    </source>
</evidence>
<evidence type="ECO:0000256" key="5">
    <source>
        <dbReference type="ARBA" id="ARBA00023136"/>
    </source>
</evidence>
<protein>
    <recommendedName>
        <fullName evidence="8">Nitrate ABC transporter, nitrate-binding protein</fullName>
    </recommendedName>
</protein>
<organism evidence="6 7">
    <name type="scientific">Planctobacterium marinum</name>
    <dbReference type="NCBI Taxonomy" id="1631968"/>
    <lineage>
        <taxon>Bacteria</taxon>
        <taxon>Pseudomonadati</taxon>
        <taxon>Pseudomonadota</taxon>
        <taxon>Gammaproteobacteria</taxon>
        <taxon>Alteromonadales</taxon>
        <taxon>Alteromonadaceae</taxon>
        <taxon>Planctobacterium</taxon>
    </lineage>
</organism>
<keyword evidence="2" id="KW-0813">Transport</keyword>
<evidence type="ECO:0008006" key="8">
    <source>
        <dbReference type="Google" id="ProtNLM"/>
    </source>
</evidence>
<keyword evidence="7" id="KW-1185">Reference proteome</keyword>
<dbReference type="PANTHER" id="PTHR30024">
    <property type="entry name" value="ALIPHATIC SULFONATES-BINDING PROTEIN-RELATED"/>
    <property type="match status" value="1"/>
</dbReference>
<evidence type="ECO:0000256" key="3">
    <source>
        <dbReference type="ARBA" id="ARBA00022475"/>
    </source>
</evidence>
<dbReference type="Gene3D" id="3.40.190.10">
    <property type="entry name" value="Periplasmic binding protein-like II"/>
    <property type="match status" value="2"/>
</dbReference>
<keyword evidence="3" id="KW-1003">Cell membrane</keyword>
<keyword evidence="4" id="KW-0997">Cell inner membrane</keyword>
<dbReference type="KEGG" id="pmaw:MACH26_41250"/>
<dbReference type="InterPro" id="IPR044527">
    <property type="entry name" value="NrtA/CpmA_ABC-bd_dom"/>
</dbReference>
<dbReference type="EMBL" id="AP027272">
    <property type="protein sequence ID" value="BDX08604.1"/>
    <property type="molecule type" value="Genomic_DNA"/>
</dbReference>
<accession>A0AA48HNR5</accession>
<gene>
    <name evidence="6" type="ORF">MACH26_41250</name>
</gene>
<keyword evidence="5" id="KW-0472">Membrane</keyword>
<dbReference type="SUPFAM" id="SSF53850">
    <property type="entry name" value="Periplasmic binding protein-like II"/>
    <property type="match status" value="1"/>
</dbReference>